<dbReference type="Pfam" id="PF03061">
    <property type="entry name" value="4HBT"/>
    <property type="match status" value="1"/>
</dbReference>
<dbReference type="SUPFAM" id="SSF54637">
    <property type="entry name" value="Thioesterase/thiol ester dehydrase-isomerase"/>
    <property type="match status" value="1"/>
</dbReference>
<name>A0A1I3BGQ9_9RHOB</name>
<dbReference type="Proteomes" id="UP000199377">
    <property type="component" value="Unassembled WGS sequence"/>
</dbReference>
<dbReference type="EMBL" id="FOQH01000001">
    <property type="protein sequence ID" value="SFH61477.1"/>
    <property type="molecule type" value="Genomic_DNA"/>
</dbReference>
<dbReference type="PANTHER" id="PTHR43240">
    <property type="entry name" value="1,4-DIHYDROXY-2-NAPHTHOYL-COA THIOESTERASE 1"/>
    <property type="match status" value="1"/>
</dbReference>
<dbReference type="Gene3D" id="3.10.129.10">
    <property type="entry name" value="Hotdog Thioesterase"/>
    <property type="match status" value="1"/>
</dbReference>
<dbReference type="CDD" id="cd03443">
    <property type="entry name" value="PaaI_thioesterase"/>
    <property type="match status" value="1"/>
</dbReference>
<dbReference type="InterPro" id="IPR006683">
    <property type="entry name" value="Thioestr_dom"/>
</dbReference>
<dbReference type="STRING" id="1114924.SAMN05216258_10178"/>
<protein>
    <submittedName>
        <fullName evidence="2">Uncharacterized domain 1-containing protein</fullName>
    </submittedName>
</protein>
<accession>A0A1I3BGQ9</accession>
<dbReference type="RefSeq" id="WP_177236097.1">
    <property type="nucleotide sequence ID" value="NZ_FOQH01000001.1"/>
</dbReference>
<dbReference type="InterPro" id="IPR029069">
    <property type="entry name" value="HotDog_dom_sf"/>
</dbReference>
<feature type="domain" description="Thioesterase" evidence="1">
    <location>
        <begin position="51"/>
        <end position="129"/>
    </location>
</feature>
<evidence type="ECO:0000259" key="1">
    <source>
        <dbReference type="Pfam" id="PF03061"/>
    </source>
</evidence>
<organism evidence="2 3">
    <name type="scientific">Albimonas pacifica</name>
    <dbReference type="NCBI Taxonomy" id="1114924"/>
    <lineage>
        <taxon>Bacteria</taxon>
        <taxon>Pseudomonadati</taxon>
        <taxon>Pseudomonadota</taxon>
        <taxon>Alphaproteobacteria</taxon>
        <taxon>Rhodobacterales</taxon>
        <taxon>Paracoccaceae</taxon>
        <taxon>Albimonas</taxon>
    </lineage>
</organism>
<gene>
    <name evidence="2" type="ORF">SAMN05216258_10178</name>
</gene>
<evidence type="ECO:0000313" key="2">
    <source>
        <dbReference type="EMBL" id="SFH61477.1"/>
    </source>
</evidence>
<dbReference type="AlphaFoldDB" id="A0A1I3BGQ9"/>
<evidence type="ECO:0000313" key="3">
    <source>
        <dbReference type="Proteomes" id="UP000199377"/>
    </source>
</evidence>
<proteinExistence type="predicted"/>
<dbReference type="GO" id="GO:0016790">
    <property type="term" value="F:thiolester hydrolase activity"/>
    <property type="evidence" value="ECO:0007669"/>
    <property type="project" value="UniProtKB-ARBA"/>
</dbReference>
<keyword evidence="3" id="KW-1185">Reference proteome</keyword>
<dbReference type="PANTHER" id="PTHR43240:SF20">
    <property type="entry name" value="MEDIUM_LONG-CHAIN ACYL-COA THIOESTERASE YIGI"/>
    <property type="match status" value="1"/>
</dbReference>
<reference evidence="2 3" key="1">
    <citation type="submission" date="2016-10" db="EMBL/GenBank/DDBJ databases">
        <authorList>
            <person name="de Groot N.N."/>
        </authorList>
    </citation>
    <scope>NUCLEOTIDE SEQUENCE [LARGE SCALE GENOMIC DNA]</scope>
    <source>
        <strain evidence="2 3">CGMCC 1.11030</strain>
    </source>
</reference>
<sequence>MTADLPEPVAEPIPAPPSLGYQDRHGLVVVEKRGAEMIGHFDITEDHLNRQGIVHGGVYATMLDAIMTSAGTYADGAARRRPAVTVSMTVNFTGRASEGRVALRSRLVQRTARSFTAEAQATAPDGTVLAHALGSFRYSAPPAEPAAGGA</sequence>